<accession>A0A4V3C511</accession>
<evidence type="ECO:0000256" key="2">
    <source>
        <dbReference type="SAM" id="SignalP"/>
    </source>
</evidence>
<keyword evidence="1" id="KW-0472">Membrane</keyword>
<dbReference type="Pfam" id="PF14257">
    <property type="entry name" value="DUF4349"/>
    <property type="match status" value="1"/>
</dbReference>
<feature type="chain" id="PRO_5020548327" evidence="2">
    <location>
        <begin position="24"/>
        <end position="290"/>
    </location>
</feature>
<name>A0A4V3C511_9BACT</name>
<reference evidence="4 5" key="1">
    <citation type="submission" date="2019-03" db="EMBL/GenBank/DDBJ databases">
        <title>Genomic Encyclopedia of Archaeal and Bacterial Type Strains, Phase II (KMG-II): from individual species to whole genera.</title>
        <authorList>
            <person name="Goeker M."/>
        </authorList>
    </citation>
    <scope>NUCLEOTIDE SEQUENCE [LARGE SCALE GENOMIC DNA]</scope>
    <source>
        <strain evidence="4 5">DSM 28323</strain>
    </source>
</reference>
<comment type="caution">
    <text evidence="4">The sequence shown here is derived from an EMBL/GenBank/DDBJ whole genome shotgun (WGS) entry which is preliminary data.</text>
</comment>
<proteinExistence type="predicted"/>
<keyword evidence="5" id="KW-1185">Reference proteome</keyword>
<dbReference type="RefSeq" id="WP_133472622.1">
    <property type="nucleotide sequence ID" value="NZ_SNWP01000010.1"/>
</dbReference>
<keyword evidence="1" id="KW-1133">Transmembrane helix</keyword>
<evidence type="ECO:0000313" key="4">
    <source>
        <dbReference type="EMBL" id="TDO28058.1"/>
    </source>
</evidence>
<evidence type="ECO:0000259" key="3">
    <source>
        <dbReference type="Pfam" id="PF14257"/>
    </source>
</evidence>
<organism evidence="4 5">
    <name type="scientific">Sediminibacterium goheungense</name>
    <dbReference type="NCBI Taxonomy" id="1086393"/>
    <lineage>
        <taxon>Bacteria</taxon>
        <taxon>Pseudomonadati</taxon>
        <taxon>Bacteroidota</taxon>
        <taxon>Chitinophagia</taxon>
        <taxon>Chitinophagales</taxon>
        <taxon>Chitinophagaceae</taxon>
        <taxon>Sediminibacterium</taxon>
    </lineage>
</organism>
<feature type="domain" description="DUF4349" evidence="3">
    <location>
        <begin position="74"/>
        <end position="281"/>
    </location>
</feature>
<dbReference type="Proteomes" id="UP000295741">
    <property type="component" value="Unassembled WGS sequence"/>
</dbReference>
<dbReference type="EMBL" id="SNWP01000010">
    <property type="protein sequence ID" value="TDO28058.1"/>
    <property type="molecule type" value="Genomic_DNA"/>
</dbReference>
<keyword evidence="2" id="KW-0732">Signal</keyword>
<dbReference type="PROSITE" id="PS51257">
    <property type="entry name" value="PROKAR_LIPOPROTEIN"/>
    <property type="match status" value="1"/>
</dbReference>
<dbReference type="AlphaFoldDB" id="A0A4V3C511"/>
<dbReference type="InterPro" id="IPR025645">
    <property type="entry name" value="DUF4349"/>
</dbReference>
<keyword evidence="1" id="KW-0812">Transmembrane</keyword>
<feature type="signal peptide" evidence="2">
    <location>
        <begin position="1"/>
        <end position="23"/>
    </location>
</feature>
<gene>
    <name evidence="4" type="ORF">BC659_0116</name>
</gene>
<sequence length="290" mass="33059">MKTIPYMACVAILLSIACNRSGADQLKEKTTTADIELTEVATVDTAYTPPQMVPDELQKEKTTDPPSFQDWDKKLIKTANITVEAGNYNRFDQDIRSTLKKYGAYIAAEEQLFSEDRKQNLMTIKVPVIYFESLLGHVGTDSNRIVQKNISTEDVTADMYDSRSRIEARKKIRDRYVQLLQQAKKMDDVLKVEQEINAIQEELESAAGRLNYLSHQTSYSTIHLTYYSLLTAIPETQKPNAIWPRIKEGLADGGNILLEIILFGIRLWPLILIGLLIGFLWKRKLQTVKK</sequence>
<feature type="transmembrane region" description="Helical" evidence="1">
    <location>
        <begin position="260"/>
        <end position="281"/>
    </location>
</feature>
<protein>
    <submittedName>
        <fullName evidence="4">Uncharacterized protein DUF4349</fullName>
    </submittedName>
</protein>
<evidence type="ECO:0000313" key="5">
    <source>
        <dbReference type="Proteomes" id="UP000295741"/>
    </source>
</evidence>
<evidence type="ECO:0000256" key="1">
    <source>
        <dbReference type="SAM" id="Phobius"/>
    </source>
</evidence>
<dbReference type="OrthoDB" id="5381491at2"/>